<accession>A0A135YY31</accession>
<dbReference type="SUPFAM" id="SSF57802">
    <property type="entry name" value="Rubredoxin-like"/>
    <property type="match status" value="1"/>
</dbReference>
<name>A0A135YY31_9FIRM</name>
<dbReference type="GO" id="GO:0005506">
    <property type="term" value="F:iron ion binding"/>
    <property type="evidence" value="ECO:0007669"/>
    <property type="project" value="InterPro"/>
</dbReference>
<evidence type="ECO:0000313" key="3">
    <source>
        <dbReference type="EMBL" id="KXI14316.1"/>
    </source>
</evidence>
<organism evidence="3 4">
    <name type="scientific">Peptostreptococcus anaerobius</name>
    <dbReference type="NCBI Taxonomy" id="1261"/>
    <lineage>
        <taxon>Bacteria</taxon>
        <taxon>Bacillati</taxon>
        <taxon>Bacillota</taxon>
        <taxon>Clostridia</taxon>
        <taxon>Peptostreptococcales</taxon>
        <taxon>Peptostreptococcaceae</taxon>
        <taxon>Peptostreptococcus</taxon>
    </lineage>
</organism>
<dbReference type="eggNOG" id="COG1592">
    <property type="taxonomic scope" value="Bacteria"/>
</dbReference>
<dbReference type="Proteomes" id="UP000070326">
    <property type="component" value="Unassembled WGS sequence"/>
</dbReference>
<evidence type="ECO:0000313" key="4">
    <source>
        <dbReference type="Proteomes" id="UP000070326"/>
    </source>
</evidence>
<evidence type="ECO:0000259" key="2">
    <source>
        <dbReference type="PROSITE" id="PS50903"/>
    </source>
</evidence>
<gene>
    <name evidence="3" type="ORF">HMPREF3195_00288</name>
</gene>
<dbReference type="Gene3D" id="2.20.28.10">
    <property type="match status" value="1"/>
</dbReference>
<feature type="domain" description="Rubredoxin-like" evidence="2">
    <location>
        <begin position="8"/>
        <end position="42"/>
    </location>
</feature>
<dbReference type="PROSITE" id="PS50903">
    <property type="entry name" value="RUBREDOXIN_LIKE"/>
    <property type="match status" value="1"/>
</dbReference>
<dbReference type="AlphaFoldDB" id="A0A135YY31"/>
<reference evidence="3 4" key="1">
    <citation type="submission" date="2016-02" db="EMBL/GenBank/DDBJ databases">
        <authorList>
            <person name="Wen L."/>
            <person name="He K."/>
            <person name="Yang H."/>
        </authorList>
    </citation>
    <scope>NUCLEOTIDE SEQUENCE [LARGE SCALE GENOMIC DNA]</scope>
    <source>
        <strain evidence="3 4">MJR8628A</strain>
    </source>
</reference>
<sequence>MLEKGLAMKRYKCKECGYIHIGDEIPGVCPVCGYDSEVFYEMEDTDKDKTYKYYDMIDSQNDDLLQLIRSTIKDSSDLASLALAMYVQAEDKEKSYDAELVKDTAFKLLNTSSTLTMFLGEDLDFSTEDNIEILKKRLSKLNTNLEKISDLMREDYLEDEAEIVDKTLINL</sequence>
<dbReference type="CDD" id="cd00729">
    <property type="entry name" value="rubredoxin_SM"/>
    <property type="match status" value="1"/>
</dbReference>
<protein>
    <submittedName>
        <fullName evidence="3">Rubredoxin</fullName>
    </submittedName>
</protein>
<dbReference type="Pfam" id="PF21349">
    <property type="entry name" value="RUBY_RBDX"/>
    <property type="match status" value="1"/>
</dbReference>
<dbReference type="PATRIC" id="fig|1261.5.peg.294"/>
<dbReference type="InterPro" id="IPR024934">
    <property type="entry name" value="Rubredoxin-like_dom"/>
</dbReference>
<proteinExistence type="predicted"/>
<evidence type="ECO:0000256" key="1">
    <source>
        <dbReference type="ARBA" id="ARBA00001965"/>
    </source>
</evidence>
<dbReference type="EMBL" id="LSQZ01000010">
    <property type="protein sequence ID" value="KXI14316.1"/>
    <property type="molecule type" value="Genomic_DNA"/>
</dbReference>
<comment type="caution">
    <text evidence="3">The sequence shown here is derived from an EMBL/GenBank/DDBJ whole genome shotgun (WGS) entry which is preliminary data.</text>
</comment>
<dbReference type="STRING" id="1261.HMPREF3195_00288"/>
<comment type="cofactor">
    <cofactor evidence="1">
        <name>Fe(3+)</name>
        <dbReference type="ChEBI" id="CHEBI:29034"/>
    </cofactor>
</comment>
<dbReference type="InterPro" id="IPR048574">
    <property type="entry name" value="RUBY_RBDX"/>
</dbReference>